<proteinExistence type="predicted"/>
<evidence type="ECO:0000259" key="1">
    <source>
        <dbReference type="PROSITE" id="PS50017"/>
    </source>
</evidence>
<dbReference type="AlphaFoldDB" id="A0A0A1WHQ2"/>
<gene>
    <name evidence="2" type="primary">BG4</name>
    <name evidence="2" type="ORF">g.6258</name>
</gene>
<dbReference type="Gene3D" id="1.10.533.10">
    <property type="entry name" value="Death Domain, Fas"/>
    <property type="match status" value="2"/>
</dbReference>
<dbReference type="OrthoDB" id="100767at2759"/>
<feature type="domain" description="Death" evidence="1">
    <location>
        <begin position="167"/>
        <end position="253"/>
    </location>
</feature>
<dbReference type="InterPro" id="IPR000488">
    <property type="entry name" value="Death_dom"/>
</dbReference>
<dbReference type="Pfam" id="PF00531">
    <property type="entry name" value="Death"/>
    <property type="match status" value="1"/>
</dbReference>
<dbReference type="PROSITE" id="PS50017">
    <property type="entry name" value="DEATH_DOMAIN"/>
    <property type="match status" value="1"/>
</dbReference>
<name>A0A0A1WHQ2_ZEUCU</name>
<organism evidence="2">
    <name type="scientific">Zeugodacus cucurbitae</name>
    <name type="common">Melon fruit fly</name>
    <name type="synonym">Bactrocera cucurbitae</name>
    <dbReference type="NCBI Taxonomy" id="28588"/>
    <lineage>
        <taxon>Eukaryota</taxon>
        <taxon>Metazoa</taxon>
        <taxon>Ecdysozoa</taxon>
        <taxon>Arthropoda</taxon>
        <taxon>Hexapoda</taxon>
        <taxon>Insecta</taxon>
        <taxon>Pterygota</taxon>
        <taxon>Neoptera</taxon>
        <taxon>Endopterygota</taxon>
        <taxon>Diptera</taxon>
        <taxon>Brachycera</taxon>
        <taxon>Muscomorpha</taxon>
        <taxon>Tephritoidea</taxon>
        <taxon>Tephritidae</taxon>
        <taxon>Zeugodacus</taxon>
        <taxon>Zeugodacus</taxon>
    </lineage>
</organism>
<dbReference type="CTD" id="8772"/>
<protein>
    <submittedName>
        <fullName evidence="2">Death domain-containing adapter protein BG4</fullName>
    </submittedName>
</protein>
<dbReference type="GO" id="GO:0007165">
    <property type="term" value="P:signal transduction"/>
    <property type="evidence" value="ECO:0007669"/>
    <property type="project" value="InterPro"/>
</dbReference>
<reference evidence="2" key="2">
    <citation type="journal article" date="2015" name="Gigascience">
        <title>Reconstructing a comprehensive transcriptome assembly of a white-pupal translocated strain of the pest fruit fly Bactrocera cucurbitae.</title>
        <authorList>
            <person name="Sim S.B."/>
            <person name="Calla B."/>
            <person name="Hall B."/>
            <person name="DeRego T."/>
            <person name="Geib S.M."/>
        </authorList>
    </citation>
    <scope>NUCLEOTIDE SEQUENCE</scope>
</reference>
<sequence>MADIGPQHWCYDLLKDLAMQEPSSLDFVAELKSIFLNDINSPRRYECIRTMADLIDCLERRDIISEQNVEPLRNLGYKRLDDAIDSYIPPYSDEDIEGTNQYHCTHMANELSNKLSINGITPPTLHGSITYDNVRRSASGETAFSNTPPAGLNNSNIYPCVLTENKRRAIYKMLSQQLGTHWRMFGRELGLREGPMDEIELQYPRDLSTRVYKVLQLFEEDECNNPKTHLRIIKDALDRSRRKDLRRKIDDILSY</sequence>
<dbReference type="InterPro" id="IPR011029">
    <property type="entry name" value="DEATH-like_dom_sf"/>
</dbReference>
<dbReference type="EMBL" id="GBXI01016096">
    <property type="protein sequence ID" value="JAC98195.1"/>
    <property type="molecule type" value="Transcribed_RNA"/>
</dbReference>
<reference evidence="2" key="1">
    <citation type="submission" date="2014-11" db="EMBL/GenBank/DDBJ databases">
        <authorList>
            <person name="Geib S."/>
        </authorList>
    </citation>
    <scope>NUCLEOTIDE SEQUENCE</scope>
</reference>
<dbReference type="SUPFAM" id="SSF47986">
    <property type="entry name" value="DEATH domain"/>
    <property type="match status" value="1"/>
</dbReference>
<accession>A0A0A1WHQ2</accession>
<dbReference type="GeneID" id="105211541"/>
<dbReference type="CDD" id="cd01670">
    <property type="entry name" value="Death"/>
    <property type="match status" value="1"/>
</dbReference>
<evidence type="ECO:0000313" key="2">
    <source>
        <dbReference type="EMBL" id="JAC98195.1"/>
    </source>
</evidence>
<dbReference type="SMART" id="SM00005">
    <property type="entry name" value="DEATH"/>
    <property type="match status" value="1"/>
</dbReference>